<proteinExistence type="inferred from homology"/>
<accession>A0ABN9NM71</accession>
<dbReference type="CDD" id="cd06558">
    <property type="entry name" value="crotonase-like"/>
    <property type="match status" value="1"/>
</dbReference>
<organism evidence="3 4">
    <name type="scientific">[Mycobacterium] holstebronense</name>
    <dbReference type="NCBI Taxonomy" id="3064288"/>
    <lineage>
        <taxon>Bacteria</taxon>
        <taxon>Bacillati</taxon>
        <taxon>Actinomycetota</taxon>
        <taxon>Actinomycetes</taxon>
        <taxon>Mycobacteriales</taxon>
        <taxon>Mycobacteriaceae</taxon>
        <taxon>Mycolicibacterium</taxon>
    </lineage>
</organism>
<gene>
    <name evidence="3" type="ORF">MU0102_003556</name>
</gene>
<evidence type="ECO:0000256" key="1">
    <source>
        <dbReference type="ARBA" id="ARBA00005254"/>
    </source>
</evidence>
<dbReference type="RefSeq" id="WP_308484307.1">
    <property type="nucleotide sequence ID" value="NZ_OY726398.1"/>
</dbReference>
<dbReference type="InterPro" id="IPR029045">
    <property type="entry name" value="ClpP/crotonase-like_dom_sf"/>
</dbReference>
<evidence type="ECO:0000256" key="2">
    <source>
        <dbReference type="SAM" id="MobiDB-lite"/>
    </source>
</evidence>
<dbReference type="SUPFAM" id="SSF52096">
    <property type="entry name" value="ClpP/crotonase"/>
    <property type="match status" value="1"/>
</dbReference>
<comment type="similarity">
    <text evidence="1">Belongs to the enoyl-CoA hydratase/isomerase family.</text>
</comment>
<dbReference type="PANTHER" id="PTHR43459:SF1">
    <property type="entry name" value="EG:BACN32G11.4 PROTEIN"/>
    <property type="match status" value="1"/>
</dbReference>
<feature type="compositionally biased region" description="Polar residues" evidence="2">
    <location>
        <begin position="1"/>
        <end position="14"/>
    </location>
</feature>
<dbReference type="Pfam" id="PF00378">
    <property type="entry name" value="ECH_1"/>
    <property type="match status" value="1"/>
</dbReference>
<dbReference type="PANTHER" id="PTHR43459">
    <property type="entry name" value="ENOYL-COA HYDRATASE"/>
    <property type="match status" value="1"/>
</dbReference>
<evidence type="ECO:0000313" key="3">
    <source>
        <dbReference type="EMBL" id="CAJ1508888.1"/>
    </source>
</evidence>
<dbReference type="InterPro" id="IPR014748">
    <property type="entry name" value="Enoyl-CoA_hydra_C"/>
</dbReference>
<dbReference type="Gene3D" id="3.90.226.10">
    <property type="entry name" value="2-enoyl-CoA Hydratase, Chain A, domain 1"/>
    <property type="match status" value="1"/>
</dbReference>
<keyword evidence="4" id="KW-1185">Reference proteome</keyword>
<dbReference type="InterPro" id="IPR001753">
    <property type="entry name" value="Enoyl-CoA_hydra/iso"/>
</dbReference>
<evidence type="ECO:0000313" key="4">
    <source>
        <dbReference type="Proteomes" id="UP001190464"/>
    </source>
</evidence>
<dbReference type="Proteomes" id="UP001190464">
    <property type="component" value="Chromosome"/>
</dbReference>
<name>A0ABN9NM71_9MYCO</name>
<dbReference type="EMBL" id="OY726398">
    <property type="protein sequence ID" value="CAJ1508888.1"/>
    <property type="molecule type" value="Genomic_DNA"/>
</dbReference>
<reference evidence="3 4" key="1">
    <citation type="submission" date="2023-08" db="EMBL/GenBank/DDBJ databases">
        <authorList>
            <person name="Folkvardsen B D."/>
            <person name="Norman A."/>
        </authorList>
    </citation>
    <scope>NUCLEOTIDE SEQUENCE [LARGE SCALE GENOMIC DNA]</scope>
    <source>
        <strain evidence="3 4">Mu0102</strain>
    </source>
</reference>
<sequence>MDTTVADSPDSGSGSAPEGAVTAQRDGTLLRLTLARPERRNSLSSSMTDALVTALTEAASDDTLRAIHIRGAGDDFCAGADWVATNAGGQRPRTGDLVRRVPHAAHRAIELLQTIQLPVVCSVRGWAVGLGCNLALAADFTVAATDAVFWEPFVARGFSPDSGSTWLLPRLVGLARARRMLLLGEQVSGASAQDWGLIHQAVAPADLDSATEELLAALAQGPTVAIGLTKQALHHAQHATLPQALNQELFSLELSCRTGDFKEGLAAFAQRRPPGFTGR</sequence>
<dbReference type="Gene3D" id="1.10.12.10">
    <property type="entry name" value="Lyase 2-enoyl-coa Hydratase, Chain A, domain 2"/>
    <property type="match status" value="1"/>
</dbReference>
<protein>
    <submittedName>
        <fullName evidence="3">Enoyl-CoA hydratase-related protein</fullName>
    </submittedName>
</protein>
<feature type="region of interest" description="Disordered" evidence="2">
    <location>
        <begin position="1"/>
        <end position="23"/>
    </location>
</feature>